<evidence type="ECO:0000256" key="3">
    <source>
        <dbReference type="ARBA" id="ARBA00023015"/>
    </source>
</evidence>
<evidence type="ECO:0000256" key="4">
    <source>
        <dbReference type="ARBA" id="ARBA00023125"/>
    </source>
</evidence>
<dbReference type="GO" id="GO:0000156">
    <property type="term" value="F:phosphorelay response regulator activity"/>
    <property type="evidence" value="ECO:0007669"/>
    <property type="project" value="TreeGrafter"/>
</dbReference>
<protein>
    <submittedName>
        <fullName evidence="10">Two-component system response regulator</fullName>
    </submittedName>
</protein>
<dbReference type="InterPro" id="IPR001789">
    <property type="entry name" value="Sig_transdc_resp-reg_receiver"/>
</dbReference>
<name>A0A101USU5_9ACTN</name>
<dbReference type="PANTHER" id="PTHR48111">
    <property type="entry name" value="REGULATOR OF RPOS"/>
    <property type="match status" value="1"/>
</dbReference>
<dbReference type="Pfam" id="PF00486">
    <property type="entry name" value="Trans_reg_C"/>
    <property type="match status" value="1"/>
</dbReference>
<evidence type="ECO:0000256" key="2">
    <source>
        <dbReference type="ARBA" id="ARBA00023012"/>
    </source>
</evidence>
<dbReference type="STRING" id="909626.AQJ91_37065"/>
<dbReference type="PANTHER" id="PTHR48111:SF4">
    <property type="entry name" value="DNA-BINDING DUAL TRANSCRIPTIONAL REGULATOR OMPR"/>
    <property type="match status" value="1"/>
</dbReference>
<accession>A0A101USU5</accession>
<dbReference type="PROSITE" id="PS51755">
    <property type="entry name" value="OMPR_PHOB"/>
    <property type="match status" value="1"/>
</dbReference>
<dbReference type="EMBL" id="LMXB01000093">
    <property type="protein sequence ID" value="KUO16233.1"/>
    <property type="molecule type" value="Genomic_DNA"/>
</dbReference>
<evidence type="ECO:0000256" key="5">
    <source>
        <dbReference type="ARBA" id="ARBA00023163"/>
    </source>
</evidence>
<keyword evidence="1 6" id="KW-0597">Phosphoprotein</keyword>
<dbReference type="Gene3D" id="1.10.10.10">
    <property type="entry name" value="Winged helix-like DNA-binding domain superfamily/Winged helix DNA-binding domain"/>
    <property type="match status" value="1"/>
</dbReference>
<feature type="domain" description="OmpR/PhoB-type" evidence="9">
    <location>
        <begin position="127"/>
        <end position="228"/>
    </location>
</feature>
<dbReference type="PROSITE" id="PS50110">
    <property type="entry name" value="RESPONSE_REGULATORY"/>
    <property type="match status" value="1"/>
</dbReference>
<dbReference type="FunFam" id="1.10.10.10:FF:000018">
    <property type="entry name" value="DNA-binding response regulator ResD"/>
    <property type="match status" value="1"/>
</dbReference>
<dbReference type="GO" id="GO:0005829">
    <property type="term" value="C:cytosol"/>
    <property type="evidence" value="ECO:0007669"/>
    <property type="project" value="TreeGrafter"/>
</dbReference>
<evidence type="ECO:0000256" key="1">
    <source>
        <dbReference type="ARBA" id="ARBA00022553"/>
    </source>
</evidence>
<evidence type="ECO:0000256" key="7">
    <source>
        <dbReference type="PROSITE-ProRule" id="PRU01091"/>
    </source>
</evidence>
<keyword evidence="11" id="KW-1185">Reference proteome</keyword>
<dbReference type="CDD" id="cd00383">
    <property type="entry name" value="trans_reg_C"/>
    <property type="match status" value="1"/>
</dbReference>
<dbReference type="FunFam" id="3.40.50.2300:FF:000001">
    <property type="entry name" value="DNA-binding response regulator PhoB"/>
    <property type="match status" value="1"/>
</dbReference>
<dbReference type="OrthoDB" id="9790442at2"/>
<dbReference type="SUPFAM" id="SSF46894">
    <property type="entry name" value="C-terminal effector domain of the bipartite response regulators"/>
    <property type="match status" value="1"/>
</dbReference>
<dbReference type="InterPro" id="IPR011006">
    <property type="entry name" value="CheY-like_superfamily"/>
</dbReference>
<dbReference type="GO" id="GO:0032993">
    <property type="term" value="C:protein-DNA complex"/>
    <property type="evidence" value="ECO:0007669"/>
    <property type="project" value="TreeGrafter"/>
</dbReference>
<dbReference type="Proteomes" id="UP000053260">
    <property type="component" value="Unassembled WGS sequence"/>
</dbReference>
<dbReference type="InterPro" id="IPR039420">
    <property type="entry name" value="WalR-like"/>
</dbReference>
<evidence type="ECO:0000259" key="8">
    <source>
        <dbReference type="PROSITE" id="PS50110"/>
    </source>
</evidence>
<sequence length="232" mass="25489">MGRATVLVVDDERKIRDMVRAFLERQRYAVLQAGTGQEALDVALRLKPDLVVLDLMLPDLAGEEVARSLREISQVPIIMLTAKAGEADRVAGLQLGADDYVVKPFSPRELVARVDAVLRRARPGGTEGRLSFDGGRLVIDPSGREVRLDGAQVALTRSEFDLLAALATTAGRVFSRRELVARVHGYDYEGYERTADVHVKNLRAKLHDDPRAPRWVVTVPGVGYKVGARPDA</sequence>
<reference evidence="10 11" key="1">
    <citation type="submission" date="2015-10" db="EMBL/GenBank/DDBJ databases">
        <title>Draft genome sequence of Streptomyces sp. RV15, isolated from a marine sponge.</title>
        <authorList>
            <person name="Ruckert C."/>
            <person name="Abdelmohsen U.R."/>
            <person name="Winkler A."/>
            <person name="Hentschel U."/>
            <person name="Kalinowski J."/>
            <person name="Kampfer P."/>
            <person name="Glaeser S."/>
        </authorList>
    </citation>
    <scope>NUCLEOTIDE SEQUENCE [LARGE SCALE GENOMIC DNA]</scope>
    <source>
        <strain evidence="10 11">RV15</strain>
    </source>
</reference>
<dbReference type="Pfam" id="PF00072">
    <property type="entry name" value="Response_reg"/>
    <property type="match status" value="1"/>
</dbReference>
<evidence type="ECO:0000256" key="6">
    <source>
        <dbReference type="PROSITE-ProRule" id="PRU00169"/>
    </source>
</evidence>
<dbReference type="AlphaFoldDB" id="A0A101USU5"/>
<dbReference type="SUPFAM" id="SSF52172">
    <property type="entry name" value="CheY-like"/>
    <property type="match status" value="1"/>
</dbReference>
<feature type="DNA-binding region" description="OmpR/PhoB-type" evidence="7">
    <location>
        <begin position="127"/>
        <end position="228"/>
    </location>
</feature>
<dbReference type="InterPro" id="IPR001867">
    <property type="entry name" value="OmpR/PhoB-type_DNA-bd"/>
</dbReference>
<dbReference type="GO" id="GO:0006355">
    <property type="term" value="P:regulation of DNA-templated transcription"/>
    <property type="evidence" value="ECO:0007669"/>
    <property type="project" value="InterPro"/>
</dbReference>
<feature type="domain" description="Response regulatory" evidence="8">
    <location>
        <begin position="5"/>
        <end position="118"/>
    </location>
</feature>
<feature type="modified residue" description="4-aspartylphosphate" evidence="6">
    <location>
        <position position="54"/>
    </location>
</feature>
<dbReference type="SMART" id="SM00862">
    <property type="entry name" value="Trans_reg_C"/>
    <property type="match status" value="1"/>
</dbReference>
<organism evidence="10 11">
    <name type="scientific">Streptomyces dysideae</name>
    <dbReference type="NCBI Taxonomy" id="909626"/>
    <lineage>
        <taxon>Bacteria</taxon>
        <taxon>Bacillati</taxon>
        <taxon>Actinomycetota</taxon>
        <taxon>Actinomycetes</taxon>
        <taxon>Kitasatosporales</taxon>
        <taxon>Streptomycetaceae</taxon>
        <taxon>Streptomyces</taxon>
    </lineage>
</organism>
<dbReference type="SMART" id="SM00448">
    <property type="entry name" value="REC"/>
    <property type="match status" value="1"/>
</dbReference>
<keyword evidence="4 7" id="KW-0238">DNA-binding</keyword>
<keyword evidence="2" id="KW-0902">Two-component regulatory system</keyword>
<proteinExistence type="predicted"/>
<comment type="caution">
    <text evidence="10">The sequence shown here is derived from an EMBL/GenBank/DDBJ whole genome shotgun (WGS) entry which is preliminary data.</text>
</comment>
<evidence type="ECO:0000259" key="9">
    <source>
        <dbReference type="PROSITE" id="PS51755"/>
    </source>
</evidence>
<evidence type="ECO:0000313" key="10">
    <source>
        <dbReference type="EMBL" id="KUO16233.1"/>
    </source>
</evidence>
<dbReference type="Gene3D" id="3.40.50.2300">
    <property type="match status" value="1"/>
</dbReference>
<dbReference type="Gene3D" id="6.10.250.690">
    <property type="match status" value="1"/>
</dbReference>
<evidence type="ECO:0000313" key="11">
    <source>
        <dbReference type="Proteomes" id="UP000053260"/>
    </source>
</evidence>
<dbReference type="InterPro" id="IPR036388">
    <property type="entry name" value="WH-like_DNA-bd_sf"/>
</dbReference>
<dbReference type="GO" id="GO:0000976">
    <property type="term" value="F:transcription cis-regulatory region binding"/>
    <property type="evidence" value="ECO:0007669"/>
    <property type="project" value="TreeGrafter"/>
</dbReference>
<keyword evidence="3" id="KW-0805">Transcription regulation</keyword>
<dbReference type="InterPro" id="IPR016032">
    <property type="entry name" value="Sig_transdc_resp-reg_C-effctor"/>
</dbReference>
<dbReference type="RefSeq" id="WP_067030709.1">
    <property type="nucleotide sequence ID" value="NZ_KQ949107.1"/>
</dbReference>
<keyword evidence="5" id="KW-0804">Transcription</keyword>
<gene>
    <name evidence="10" type="ORF">AQJ91_37065</name>
</gene>